<reference evidence="15 16" key="1">
    <citation type="submission" date="2016-05" db="EMBL/GenBank/DDBJ databases">
        <title>Genome sequencing of Vitellibacter soesokkakensis RSSK-12.</title>
        <authorList>
            <person name="Thevarajoo S."/>
            <person name="Selvaratnam C."/>
            <person name="Goh K.M."/>
            <person name="Chan K.-G."/>
            <person name="Chong C.S."/>
        </authorList>
    </citation>
    <scope>NUCLEOTIDE SEQUENCE [LARGE SCALE GENOMIC DNA]</scope>
    <source>
        <strain evidence="15 16">RSSK-12</strain>
    </source>
</reference>
<keyword evidence="16" id="KW-1185">Reference proteome</keyword>
<keyword evidence="5 11" id="KW-0812">Transmembrane</keyword>
<comment type="caution">
    <text evidence="15">The sequence shown here is derived from an EMBL/GenBank/DDBJ whole genome shotgun (WGS) entry which is preliminary data.</text>
</comment>
<dbReference type="Gene3D" id="2.40.170.20">
    <property type="entry name" value="TonB-dependent receptor, beta-barrel domain"/>
    <property type="match status" value="1"/>
</dbReference>
<keyword evidence="2 11" id="KW-0813">Transport</keyword>
<evidence type="ECO:0000256" key="7">
    <source>
        <dbReference type="ARBA" id="ARBA00023065"/>
    </source>
</evidence>
<dbReference type="InterPro" id="IPR000531">
    <property type="entry name" value="Beta-barrel_TonB"/>
</dbReference>
<dbReference type="Pfam" id="PF00593">
    <property type="entry name" value="TonB_dep_Rec_b-barrel"/>
    <property type="match status" value="1"/>
</dbReference>
<evidence type="ECO:0000256" key="12">
    <source>
        <dbReference type="RuleBase" id="RU003357"/>
    </source>
</evidence>
<dbReference type="InterPro" id="IPR037066">
    <property type="entry name" value="Plug_dom_sf"/>
</dbReference>
<evidence type="ECO:0000256" key="11">
    <source>
        <dbReference type="PROSITE-ProRule" id="PRU01360"/>
    </source>
</evidence>
<dbReference type="InterPro" id="IPR008969">
    <property type="entry name" value="CarboxyPept-like_regulatory"/>
</dbReference>
<keyword evidence="6" id="KW-0408">Iron</keyword>
<dbReference type="PROSITE" id="PS52016">
    <property type="entry name" value="TONB_DEPENDENT_REC_3"/>
    <property type="match status" value="1"/>
</dbReference>
<feature type="domain" description="TonB-dependent receptor-like beta-barrel" evidence="13">
    <location>
        <begin position="311"/>
        <end position="751"/>
    </location>
</feature>
<dbReference type="Pfam" id="PF07715">
    <property type="entry name" value="Plug"/>
    <property type="match status" value="1"/>
</dbReference>
<evidence type="ECO:0000256" key="10">
    <source>
        <dbReference type="ARBA" id="ARBA00023237"/>
    </source>
</evidence>
<evidence type="ECO:0000256" key="2">
    <source>
        <dbReference type="ARBA" id="ARBA00022448"/>
    </source>
</evidence>
<keyword evidence="10 11" id="KW-0998">Cell outer membrane</keyword>
<evidence type="ECO:0000259" key="13">
    <source>
        <dbReference type="Pfam" id="PF00593"/>
    </source>
</evidence>
<keyword evidence="3 11" id="KW-1134">Transmembrane beta strand</keyword>
<dbReference type="AlphaFoldDB" id="A0A1A9LEF4"/>
<keyword evidence="8 12" id="KW-0798">TonB box</keyword>
<evidence type="ECO:0000256" key="6">
    <source>
        <dbReference type="ARBA" id="ARBA00023004"/>
    </source>
</evidence>
<keyword evidence="7" id="KW-0406">Ion transport</keyword>
<proteinExistence type="inferred from homology"/>
<dbReference type="GO" id="GO:0009279">
    <property type="term" value="C:cell outer membrane"/>
    <property type="evidence" value="ECO:0007669"/>
    <property type="project" value="UniProtKB-SubCell"/>
</dbReference>
<dbReference type="Gene3D" id="2.60.40.1120">
    <property type="entry name" value="Carboxypeptidase-like, regulatory domain"/>
    <property type="match status" value="1"/>
</dbReference>
<keyword evidence="9 11" id="KW-0472">Membrane</keyword>
<evidence type="ECO:0000256" key="4">
    <source>
        <dbReference type="ARBA" id="ARBA00022496"/>
    </source>
</evidence>
<dbReference type="InterPro" id="IPR036942">
    <property type="entry name" value="Beta-barrel_TonB_sf"/>
</dbReference>
<feature type="domain" description="TonB-dependent receptor plug" evidence="14">
    <location>
        <begin position="115"/>
        <end position="231"/>
    </location>
</feature>
<evidence type="ECO:0000256" key="8">
    <source>
        <dbReference type="ARBA" id="ARBA00023077"/>
    </source>
</evidence>
<evidence type="ECO:0000256" key="9">
    <source>
        <dbReference type="ARBA" id="ARBA00023136"/>
    </source>
</evidence>
<organism evidence="15 16">
    <name type="scientific">Aequorivita soesokkakensis</name>
    <dbReference type="NCBI Taxonomy" id="1385699"/>
    <lineage>
        <taxon>Bacteria</taxon>
        <taxon>Pseudomonadati</taxon>
        <taxon>Bacteroidota</taxon>
        <taxon>Flavobacteriia</taxon>
        <taxon>Flavobacteriales</taxon>
        <taxon>Flavobacteriaceae</taxon>
        <taxon>Aequorivita</taxon>
    </lineage>
</organism>
<dbReference type="InterPro" id="IPR012910">
    <property type="entry name" value="Plug_dom"/>
</dbReference>
<dbReference type="PANTHER" id="PTHR32552">
    <property type="entry name" value="FERRICHROME IRON RECEPTOR-RELATED"/>
    <property type="match status" value="1"/>
</dbReference>
<dbReference type="OrthoDB" id="9782587at2"/>
<dbReference type="InterPro" id="IPR039426">
    <property type="entry name" value="TonB-dep_rcpt-like"/>
</dbReference>
<evidence type="ECO:0000259" key="14">
    <source>
        <dbReference type="Pfam" id="PF07715"/>
    </source>
</evidence>
<dbReference type="Proteomes" id="UP000077552">
    <property type="component" value="Unassembled WGS sequence"/>
</dbReference>
<evidence type="ECO:0000313" key="15">
    <source>
        <dbReference type="EMBL" id="OAD91658.1"/>
    </source>
</evidence>
<dbReference type="STRING" id="1385699.A7A78_11510"/>
<dbReference type="Gene3D" id="2.170.130.10">
    <property type="entry name" value="TonB-dependent receptor, plug domain"/>
    <property type="match status" value="1"/>
</dbReference>
<keyword evidence="15" id="KW-0675">Receptor</keyword>
<evidence type="ECO:0000256" key="3">
    <source>
        <dbReference type="ARBA" id="ARBA00022452"/>
    </source>
</evidence>
<dbReference type="PANTHER" id="PTHR32552:SF81">
    <property type="entry name" value="TONB-DEPENDENT OUTER MEMBRANE RECEPTOR"/>
    <property type="match status" value="1"/>
</dbReference>
<protein>
    <submittedName>
        <fullName evidence="15">TonB-dependent receptor</fullName>
    </submittedName>
</protein>
<dbReference type="SUPFAM" id="SSF56935">
    <property type="entry name" value="Porins"/>
    <property type="match status" value="1"/>
</dbReference>
<gene>
    <name evidence="15" type="ORF">A7A78_11510</name>
</gene>
<name>A0A1A9LEF4_9FLAO</name>
<sequence>MTKLYLSLLGLLITVSVFGQDKLSGKIYDAANNTPLVGAKIEMNGAEVSSTDASGNFTVPCSGNQTINISYIGFETTSINVKNCSEFLNIGLKTSVNALDEVQLSGTLDNNKKVLDKPLSVIHLEEKELKRGTGLYLDDAINANVPGVIMTRRGVSSGQQFNIRGYGNGVGFKGATNNFDGQGYKVYYNNIPLTDAEGITMLDDIDFGSVGSVDVIKGPAGSLYGFAIAGVVNLTTIRPEKGQSSLGEKVTVGSYGLARFTTQLQMGLEKSSVLLNYGHQISDGYLDHNASTKDFLNAVLDFHPSEKQSVSTYFGFSNSYDERGGELTIGQYDTLDYSGNARYIKNNAHSEVISFRAGLSHKYDFTKWLSNTTTVYGSGLNTNASSAGGWTDKDPINYGTRVTFDLNFDLSEDFSLSGVAGLEFQEQRSQSISYGMVENPNDPEGYNIIGAVRSNQYSKSKNKSLFTEWILKMPYDISFTAGVGKSSMNLDLEDRAFDPTSGKPQIISANYEDLFSPHFAVNKIFNDNISVYASYSKGYKAPVSGNVIIGTTGDLNTGLEPEEGDQFEIGSKGNLLDSKLHYEVALFQAKFKNKFTSVAVPAGDGTTLYSYIANGGELNNKGLEALVKYTAYESATGFFENVSPYVNVAYSDFKYEDFVYQSVSREGELVTADYSGKAVAGVAPWVVNAGVDFNTNLGLYGTVNYAYHDPVPFTSDGLNVADSYSLLNAKLGYRISFGHFDLDAYAGADNITGEKYYIMLFLNQLDDAYIPAPLDTVFYGGLNLKYNF</sequence>
<comment type="subcellular location">
    <subcellularLocation>
        <location evidence="1 11">Cell outer membrane</location>
        <topology evidence="1 11">Multi-pass membrane protein</topology>
    </subcellularLocation>
</comment>
<dbReference type="Pfam" id="PF13715">
    <property type="entry name" value="CarbopepD_reg_2"/>
    <property type="match status" value="1"/>
</dbReference>
<comment type="similarity">
    <text evidence="11 12">Belongs to the TonB-dependent receptor family.</text>
</comment>
<dbReference type="GO" id="GO:0006826">
    <property type="term" value="P:iron ion transport"/>
    <property type="evidence" value="ECO:0007669"/>
    <property type="project" value="UniProtKB-KW"/>
</dbReference>
<keyword evidence="4" id="KW-0410">Iron transport</keyword>
<dbReference type="RefSeq" id="WP_068761506.1">
    <property type="nucleotide sequence ID" value="NZ_LXIE01000011.1"/>
</dbReference>
<evidence type="ECO:0000313" key="16">
    <source>
        <dbReference type="Proteomes" id="UP000077552"/>
    </source>
</evidence>
<dbReference type="EMBL" id="LXIE01000011">
    <property type="protein sequence ID" value="OAD91658.1"/>
    <property type="molecule type" value="Genomic_DNA"/>
</dbReference>
<accession>A0A1A9LEF4</accession>
<evidence type="ECO:0000256" key="1">
    <source>
        <dbReference type="ARBA" id="ARBA00004571"/>
    </source>
</evidence>
<dbReference type="SUPFAM" id="SSF49464">
    <property type="entry name" value="Carboxypeptidase regulatory domain-like"/>
    <property type="match status" value="1"/>
</dbReference>
<evidence type="ECO:0000256" key="5">
    <source>
        <dbReference type="ARBA" id="ARBA00022692"/>
    </source>
</evidence>